<evidence type="ECO:0000313" key="3">
    <source>
        <dbReference type="Proteomes" id="UP000799439"/>
    </source>
</evidence>
<evidence type="ECO:0000256" key="1">
    <source>
        <dbReference type="SAM" id="MobiDB-lite"/>
    </source>
</evidence>
<feature type="compositionally biased region" description="Low complexity" evidence="1">
    <location>
        <begin position="235"/>
        <end position="245"/>
    </location>
</feature>
<feature type="region of interest" description="Disordered" evidence="1">
    <location>
        <begin position="323"/>
        <end position="343"/>
    </location>
</feature>
<keyword evidence="3" id="KW-1185">Reference proteome</keyword>
<proteinExistence type="predicted"/>
<dbReference type="EMBL" id="ML996082">
    <property type="protein sequence ID" value="KAF2155736.1"/>
    <property type="molecule type" value="Genomic_DNA"/>
</dbReference>
<protein>
    <submittedName>
        <fullName evidence="2">Uncharacterized protein</fullName>
    </submittedName>
</protein>
<accession>A0A9P4J6Q7</accession>
<gene>
    <name evidence="2" type="ORF">K461DRAFT_318430</name>
</gene>
<feature type="compositionally biased region" description="Basic residues" evidence="1">
    <location>
        <begin position="256"/>
        <end position="270"/>
    </location>
</feature>
<feature type="region of interest" description="Disordered" evidence="1">
    <location>
        <begin position="176"/>
        <end position="287"/>
    </location>
</feature>
<organism evidence="2 3">
    <name type="scientific">Myriangium duriaei CBS 260.36</name>
    <dbReference type="NCBI Taxonomy" id="1168546"/>
    <lineage>
        <taxon>Eukaryota</taxon>
        <taxon>Fungi</taxon>
        <taxon>Dikarya</taxon>
        <taxon>Ascomycota</taxon>
        <taxon>Pezizomycotina</taxon>
        <taxon>Dothideomycetes</taxon>
        <taxon>Dothideomycetidae</taxon>
        <taxon>Myriangiales</taxon>
        <taxon>Myriangiaceae</taxon>
        <taxon>Myriangium</taxon>
    </lineage>
</organism>
<dbReference type="Proteomes" id="UP000799439">
    <property type="component" value="Unassembled WGS sequence"/>
</dbReference>
<evidence type="ECO:0000313" key="2">
    <source>
        <dbReference type="EMBL" id="KAF2155736.1"/>
    </source>
</evidence>
<reference evidence="2" key="1">
    <citation type="journal article" date="2020" name="Stud. Mycol.">
        <title>101 Dothideomycetes genomes: a test case for predicting lifestyles and emergence of pathogens.</title>
        <authorList>
            <person name="Haridas S."/>
            <person name="Albert R."/>
            <person name="Binder M."/>
            <person name="Bloem J."/>
            <person name="Labutti K."/>
            <person name="Salamov A."/>
            <person name="Andreopoulos B."/>
            <person name="Baker S."/>
            <person name="Barry K."/>
            <person name="Bills G."/>
            <person name="Bluhm B."/>
            <person name="Cannon C."/>
            <person name="Castanera R."/>
            <person name="Culley D."/>
            <person name="Daum C."/>
            <person name="Ezra D."/>
            <person name="Gonzalez J."/>
            <person name="Henrissat B."/>
            <person name="Kuo A."/>
            <person name="Liang C."/>
            <person name="Lipzen A."/>
            <person name="Lutzoni F."/>
            <person name="Magnuson J."/>
            <person name="Mondo S."/>
            <person name="Nolan M."/>
            <person name="Ohm R."/>
            <person name="Pangilinan J."/>
            <person name="Park H.-J."/>
            <person name="Ramirez L."/>
            <person name="Alfaro M."/>
            <person name="Sun H."/>
            <person name="Tritt A."/>
            <person name="Yoshinaga Y."/>
            <person name="Zwiers L.-H."/>
            <person name="Turgeon B."/>
            <person name="Goodwin S."/>
            <person name="Spatafora J."/>
            <person name="Crous P."/>
            <person name="Grigoriev I."/>
        </authorList>
    </citation>
    <scope>NUCLEOTIDE SEQUENCE</scope>
    <source>
        <strain evidence="2">CBS 260.36</strain>
    </source>
</reference>
<dbReference type="AlphaFoldDB" id="A0A9P4J6Q7"/>
<name>A0A9P4J6Q7_9PEZI</name>
<comment type="caution">
    <text evidence="2">The sequence shown here is derived from an EMBL/GenBank/DDBJ whole genome shotgun (WGS) entry which is preliminary data.</text>
</comment>
<feature type="compositionally biased region" description="Polar residues" evidence="1">
    <location>
        <begin position="182"/>
        <end position="193"/>
    </location>
</feature>
<sequence length="343" mass="37777">MAPYIPNIDEDILLKAARMVSQHKQLSEERSVLKDANATLAKNVEKLSDDSLRLQAQLKMRDGEMNEQLEDNRRLNGEVAQLRRQLACQAGKSTALESSASRPIEPLKAAVSTYAQGRATPPLATVARARNSIPPDTATASKVDVAENLDCPAPAGLEHIWKLAIIPHELQKEVSRARKSTIEAQTPGLTSNIPHPATAPRNMAGPDNRLTRGYLSLYPPSETASASPPMVNELSSRPTTTTTSPRRVEPTPKGHPAAKRNAAKPTHRSRAAAEQITRRQSRRIRGEEPQLDIDRIDYGISLIKARQPLTPITNRANGLKVEKRQVPWPQPDNATVSKKYRKL</sequence>